<evidence type="ECO:0000313" key="2">
    <source>
        <dbReference type="Proteomes" id="UP000241769"/>
    </source>
</evidence>
<reference evidence="1 2" key="1">
    <citation type="journal article" date="2018" name="Genome Biol. Evol.">
        <title>Multiple Roots of Fruiting Body Formation in Amoebozoa.</title>
        <authorList>
            <person name="Hillmann F."/>
            <person name="Forbes G."/>
            <person name="Novohradska S."/>
            <person name="Ferling I."/>
            <person name="Riege K."/>
            <person name="Groth M."/>
            <person name="Westermann M."/>
            <person name="Marz M."/>
            <person name="Spaller T."/>
            <person name="Winckler T."/>
            <person name="Schaap P."/>
            <person name="Glockner G."/>
        </authorList>
    </citation>
    <scope>NUCLEOTIDE SEQUENCE [LARGE SCALE GENOMIC DNA]</scope>
    <source>
        <strain evidence="1 2">Jena</strain>
    </source>
</reference>
<dbReference type="InParanoid" id="A0A2P6MN56"/>
<dbReference type="CDD" id="cd00067">
    <property type="entry name" value="GAL4"/>
    <property type="match status" value="1"/>
</dbReference>
<gene>
    <name evidence="1" type="ORF">PROFUN_03445</name>
</gene>
<name>A0A2P6MN56_9EUKA</name>
<comment type="caution">
    <text evidence="1">The sequence shown here is derived from an EMBL/GenBank/DDBJ whole genome shotgun (WGS) entry which is preliminary data.</text>
</comment>
<dbReference type="Proteomes" id="UP000241769">
    <property type="component" value="Unassembled WGS sequence"/>
</dbReference>
<dbReference type="EMBL" id="MDYQ01000661">
    <property type="protein sequence ID" value="PRP73131.1"/>
    <property type="molecule type" value="Genomic_DNA"/>
</dbReference>
<dbReference type="InterPro" id="IPR001138">
    <property type="entry name" value="Zn2Cys6_DnaBD"/>
</dbReference>
<keyword evidence="2" id="KW-1185">Reference proteome</keyword>
<protein>
    <submittedName>
        <fullName evidence="1">Uncharacterized protein</fullName>
    </submittedName>
</protein>
<organism evidence="1 2">
    <name type="scientific">Planoprotostelium fungivorum</name>
    <dbReference type="NCBI Taxonomy" id="1890364"/>
    <lineage>
        <taxon>Eukaryota</taxon>
        <taxon>Amoebozoa</taxon>
        <taxon>Evosea</taxon>
        <taxon>Variosea</taxon>
        <taxon>Cavosteliida</taxon>
        <taxon>Cavosteliaceae</taxon>
        <taxon>Planoprotostelium</taxon>
    </lineage>
</organism>
<accession>A0A2P6MN56</accession>
<dbReference type="GO" id="GO:0000981">
    <property type="term" value="F:DNA-binding transcription factor activity, RNA polymerase II-specific"/>
    <property type="evidence" value="ECO:0007669"/>
    <property type="project" value="InterPro"/>
</dbReference>
<dbReference type="GO" id="GO:0008270">
    <property type="term" value="F:zinc ion binding"/>
    <property type="evidence" value="ECO:0007669"/>
    <property type="project" value="InterPro"/>
</dbReference>
<proteinExistence type="predicted"/>
<sequence>MQAVDAHVLCQLRLFSLIIEPLGLKMVSVVTPRSEWSLESYGRVKSSPLPKLLKAEVLGIFNKEMAPIGMKKPRTISACDACRSNHQAYRPCLRCVEEEKECVTSGQKRRKYVLDSHTVSALVKSGRTPLRPTLFSSRVNSKHVMPLAETPSQEKRIKTPHPLAELKSQQTGDTGIYPPSMWTLDDPLRETINTYLRFRGFDDVEDLLPDFTNERESTSRDLRQSSTIQQRHTMNCTFQSQIEEAIEESDFDVPTLIWTRGLDVYYMNDSFRASTNCTSHFDSPQLQLYNMLSTHSIKDLCGKIKLTYLSTSDKPLSLTLLFSSGVQRKGELTVKRDLFGYPQLFCLHLSPQASISGVNLSI</sequence>
<dbReference type="AlphaFoldDB" id="A0A2P6MN56"/>
<evidence type="ECO:0000313" key="1">
    <source>
        <dbReference type="EMBL" id="PRP73131.1"/>
    </source>
</evidence>